<evidence type="ECO:0000259" key="1">
    <source>
        <dbReference type="SMART" id="SM01321"/>
    </source>
</evidence>
<dbReference type="SUPFAM" id="SSF143422">
    <property type="entry name" value="Transposase IS200-like"/>
    <property type="match status" value="1"/>
</dbReference>
<organism evidence="2 3">
    <name type="scientific">Flavobacterium muglaense</name>
    <dbReference type="NCBI Taxonomy" id="2764716"/>
    <lineage>
        <taxon>Bacteria</taxon>
        <taxon>Pseudomonadati</taxon>
        <taxon>Bacteroidota</taxon>
        <taxon>Flavobacteriia</taxon>
        <taxon>Flavobacteriales</taxon>
        <taxon>Flavobacteriaceae</taxon>
        <taxon>Flavobacterium</taxon>
    </lineage>
</organism>
<evidence type="ECO:0000313" key="2">
    <source>
        <dbReference type="EMBL" id="MBC5845968.1"/>
    </source>
</evidence>
<accession>A0A923SL60</accession>
<proteinExistence type="predicted"/>
<feature type="domain" description="Transposase IS200-like" evidence="1">
    <location>
        <begin position="15"/>
        <end position="173"/>
    </location>
</feature>
<dbReference type="InterPro" id="IPR036515">
    <property type="entry name" value="Transposase_17_sf"/>
</dbReference>
<dbReference type="InterPro" id="IPR002686">
    <property type="entry name" value="Transposase_17"/>
</dbReference>
<gene>
    <name evidence="2" type="ORF">H8R25_16220</name>
</gene>
<dbReference type="Gene3D" id="3.30.70.1290">
    <property type="entry name" value="Transposase IS200-like"/>
    <property type="match status" value="1"/>
</dbReference>
<dbReference type="GO" id="GO:0043565">
    <property type="term" value="F:sequence-specific DNA binding"/>
    <property type="evidence" value="ECO:0007669"/>
    <property type="project" value="TreeGrafter"/>
</dbReference>
<dbReference type="Proteomes" id="UP000641454">
    <property type="component" value="Unassembled WGS sequence"/>
</dbReference>
<dbReference type="AlphaFoldDB" id="A0A923SL60"/>
<dbReference type="GO" id="GO:0004803">
    <property type="term" value="F:transposase activity"/>
    <property type="evidence" value="ECO:0007669"/>
    <property type="project" value="InterPro"/>
</dbReference>
<name>A0A923SL60_9FLAO</name>
<protein>
    <recommendedName>
        <fullName evidence="1">Transposase IS200-like domain-containing protein</fullName>
    </recommendedName>
</protein>
<dbReference type="EMBL" id="JACRUL010000063">
    <property type="protein sequence ID" value="MBC5845968.1"/>
    <property type="molecule type" value="Genomic_DNA"/>
</dbReference>
<dbReference type="SMART" id="SM01321">
    <property type="entry name" value="Y1_Tnp"/>
    <property type="match status" value="1"/>
</dbReference>
<dbReference type="PANTHER" id="PTHR36966">
    <property type="entry name" value="REP-ASSOCIATED TYROSINE TRANSPOSASE"/>
    <property type="match status" value="1"/>
</dbReference>
<dbReference type="RefSeq" id="WP_187021209.1">
    <property type="nucleotide sequence ID" value="NZ_JACRUK010000063.1"/>
</dbReference>
<comment type="caution">
    <text evidence="2">The sequence shown here is derived from an EMBL/GenBank/DDBJ whole genome shotgun (WGS) entry which is preliminary data.</text>
</comment>
<dbReference type="GO" id="GO:0006313">
    <property type="term" value="P:DNA transposition"/>
    <property type="evidence" value="ECO:0007669"/>
    <property type="project" value="InterPro"/>
</dbReference>
<sequence length="185" mass="21694">MKSRKRNRLKGYDYSRNNLYFVTSCVKNMECCFGDVVSVGTRSDLFVHNSNMHEINAIMVLNEFGIIANNQLEWIEKQYPYIVLHSFVVMPNHIHAIIEIDSNLAENISSGFELTPVVKIKSLSQIMGAYKTTSSKLIHELGYDDFAWHRSFHDHIIRDEKAYFNIVKYIENNPNSWFKDKFYLK</sequence>
<dbReference type="PANTHER" id="PTHR36966:SF1">
    <property type="entry name" value="REP-ASSOCIATED TYROSINE TRANSPOSASE"/>
    <property type="match status" value="1"/>
</dbReference>
<reference evidence="2 3" key="1">
    <citation type="submission" date="2020-08" db="EMBL/GenBank/DDBJ databases">
        <title>Description of novel Flavobacterium F-392 isolate.</title>
        <authorList>
            <person name="Saticioglu I.B."/>
            <person name="Duman M."/>
            <person name="Altun S."/>
        </authorList>
    </citation>
    <scope>NUCLEOTIDE SEQUENCE [LARGE SCALE GENOMIC DNA]</scope>
    <source>
        <strain evidence="2 3">F-392</strain>
    </source>
</reference>
<evidence type="ECO:0000313" key="3">
    <source>
        <dbReference type="Proteomes" id="UP000641454"/>
    </source>
</evidence>
<dbReference type="InterPro" id="IPR052715">
    <property type="entry name" value="RAYT_transposase"/>
</dbReference>
<keyword evidence="3" id="KW-1185">Reference proteome</keyword>